<dbReference type="PANTHER" id="PTHR43341:SF15">
    <property type="entry name" value="GENERAL AMINO ACID PERMEASE AGP2"/>
    <property type="match status" value="1"/>
</dbReference>
<evidence type="ECO:0000256" key="4">
    <source>
        <dbReference type="ARBA" id="ARBA00023136"/>
    </source>
</evidence>
<feature type="domain" description="Amino acid permease/ SLC12A" evidence="6">
    <location>
        <begin position="44"/>
        <end position="173"/>
    </location>
</feature>
<evidence type="ECO:0000256" key="3">
    <source>
        <dbReference type="ARBA" id="ARBA00022989"/>
    </source>
</evidence>
<dbReference type="Pfam" id="PF00324">
    <property type="entry name" value="AA_permease"/>
    <property type="match status" value="2"/>
</dbReference>
<dbReference type="InterPro" id="IPR004841">
    <property type="entry name" value="AA-permease/SLC12A_dom"/>
</dbReference>
<evidence type="ECO:0000256" key="1">
    <source>
        <dbReference type="ARBA" id="ARBA00004141"/>
    </source>
</evidence>
<dbReference type="InterPro" id="IPR050524">
    <property type="entry name" value="APC_YAT"/>
</dbReference>
<gene>
    <name evidence="7" type="ORF">EHS25_009002</name>
</gene>
<dbReference type="PANTHER" id="PTHR43341">
    <property type="entry name" value="AMINO ACID PERMEASE"/>
    <property type="match status" value="1"/>
</dbReference>
<dbReference type="OrthoDB" id="10062876at2759"/>
<feature type="transmembrane region" description="Helical" evidence="5">
    <location>
        <begin position="357"/>
        <end position="378"/>
    </location>
</feature>
<feature type="transmembrane region" description="Helical" evidence="5">
    <location>
        <begin position="47"/>
        <end position="66"/>
    </location>
</feature>
<protein>
    <recommendedName>
        <fullName evidence="6">Amino acid permease/ SLC12A domain-containing protein</fullName>
    </recommendedName>
</protein>
<evidence type="ECO:0000256" key="2">
    <source>
        <dbReference type="ARBA" id="ARBA00022692"/>
    </source>
</evidence>
<reference evidence="7 8" key="1">
    <citation type="submission" date="2018-11" db="EMBL/GenBank/DDBJ databases">
        <title>Genome sequence of Saitozyma podzolica DSM 27192.</title>
        <authorList>
            <person name="Aliyu H."/>
            <person name="Gorte O."/>
            <person name="Ochsenreither K."/>
        </authorList>
    </citation>
    <scope>NUCLEOTIDE SEQUENCE [LARGE SCALE GENOMIC DNA]</scope>
    <source>
        <strain evidence="7 8">DSM 27192</strain>
    </source>
</reference>
<dbReference type="STRING" id="1890683.A0A427YKL1"/>
<feature type="domain" description="Amino acid permease/ SLC12A" evidence="6">
    <location>
        <begin position="276"/>
        <end position="405"/>
    </location>
</feature>
<evidence type="ECO:0000313" key="8">
    <source>
        <dbReference type="Proteomes" id="UP000279259"/>
    </source>
</evidence>
<keyword evidence="2 5" id="KW-0812">Transmembrane</keyword>
<comment type="subcellular location">
    <subcellularLocation>
        <location evidence="1">Membrane</location>
        <topology evidence="1">Multi-pass membrane protein</topology>
    </subcellularLocation>
</comment>
<dbReference type="Gene3D" id="1.20.1740.10">
    <property type="entry name" value="Amino acid/polyamine transporter I"/>
    <property type="match status" value="2"/>
</dbReference>
<keyword evidence="4 5" id="KW-0472">Membrane</keyword>
<dbReference type="PIRSF" id="PIRSF006060">
    <property type="entry name" value="AA_transporter"/>
    <property type="match status" value="1"/>
</dbReference>
<feature type="transmembrane region" description="Helical" evidence="5">
    <location>
        <begin position="121"/>
        <end position="144"/>
    </location>
</feature>
<feature type="transmembrane region" description="Helical" evidence="5">
    <location>
        <begin position="150"/>
        <end position="170"/>
    </location>
</feature>
<evidence type="ECO:0000313" key="7">
    <source>
        <dbReference type="EMBL" id="RSH91633.1"/>
    </source>
</evidence>
<sequence>MSHEGKEKDVSTGSSDAAVSEAVIDHDRMVALATDPHRGLRMRHVQLIAISGSIGSALFVSIGNPLTDAGPLGLLLGVAIWSIVVWAASNCLIEMTSLLPVDGGFVTFATRFVDRSFGTALGWNYIITQLALICFELTAINVIVEYWTLSLHPAILIGVGLVLLAIVNLYSVRCNPLHDKYGFRFWKNPGPFVGSSFKARLTGIFDSVVWSTFAWVSGSYPLASPKHLPPFLPSLLRVALLRVSLLRVAIPPRSDSPDHNSGWQSKPSQQQSLIVGPDYISLIGGEVRNPRRILPRAFNSTIYRIVFFYLTGALCVGIVAASDDPSLLGAIAAGAPGAAKSPYVISMNRLGIPVLPSLVNALILVSIFSTANSFTFTASRAMYGLSQRGQAPSILGRLNGQGVPTYLRFRAGLKAQNLFNVDFLPVRGYLQPLSGYWLLVWSPVVFIFNGYFVFLPSAWDTPSFIFAYGSVFIFLLILVLSKTWQVVGRKQSLGWIRTKEMDFVGDIKEIGEMTEASEEYRLSKPRTWAQKISDFFF</sequence>
<accession>A0A427YKL1</accession>
<feature type="transmembrane region" description="Helical" evidence="5">
    <location>
        <begin position="436"/>
        <end position="459"/>
    </location>
</feature>
<dbReference type="EMBL" id="RSCD01000007">
    <property type="protein sequence ID" value="RSH91633.1"/>
    <property type="molecule type" value="Genomic_DNA"/>
</dbReference>
<dbReference type="Proteomes" id="UP000279259">
    <property type="component" value="Unassembled WGS sequence"/>
</dbReference>
<evidence type="ECO:0000256" key="5">
    <source>
        <dbReference type="SAM" id="Phobius"/>
    </source>
</evidence>
<name>A0A427YKL1_9TREE</name>
<feature type="transmembrane region" description="Helical" evidence="5">
    <location>
        <begin position="72"/>
        <end position="93"/>
    </location>
</feature>
<dbReference type="AlphaFoldDB" id="A0A427YKL1"/>
<proteinExistence type="predicted"/>
<dbReference type="GO" id="GO:0015171">
    <property type="term" value="F:amino acid transmembrane transporter activity"/>
    <property type="evidence" value="ECO:0007669"/>
    <property type="project" value="TreeGrafter"/>
</dbReference>
<feature type="transmembrane region" description="Helical" evidence="5">
    <location>
        <begin position="301"/>
        <end position="321"/>
    </location>
</feature>
<keyword evidence="3 5" id="KW-1133">Transmembrane helix</keyword>
<evidence type="ECO:0000259" key="6">
    <source>
        <dbReference type="Pfam" id="PF00324"/>
    </source>
</evidence>
<comment type="caution">
    <text evidence="7">The sequence shown here is derived from an EMBL/GenBank/DDBJ whole genome shotgun (WGS) entry which is preliminary data.</text>
</comment>
<organism evidence="7 8">
    <name type="scientific">Saitozyma podzolica</name>
    <dbReference type="NCBI Taxonomy" id="1890683"/>
    <lineage>
        <taxon>Eukaryota</taxon>
        <taxon>Fungi</taxon>
        <taxon>Dikarya</taxon>
        <taxon>Basidiomycota</taxon>
        <taxon>Agaricomycotina</taxon>
        <taxon>Tremellomycetes</taxon>
        <taxon>Tremellales</taxon>
        <taxon>Trimorphomycetaceae</taxon>
        <taxon>Saitozyma</taxon>
    </lineage>
</organism>
<dbReference type="GO" id="GO:0016020">
    <property type="term" value="C:membrane"/>
    <property type="evidence" value="ECO:0007669"/>
    <property type="project" value="UniProtKB-SubCell"/>
</dbReference>
<feature type="transmembrane region" description="Helical" evidence="5">
    <location>
        <begin position="465"/>
        <end position="487"/>
    </location>
</feature>
<keyword evidence="8" id="KW-1185">Reference proteome</keyword>